<feature type="region of interest" description="Disordered" evidence="1">
    <location>
        <begin position="67"/>
        <end position="86"/>
    </location>
</feature>
<accession>A0A430HMX7</accession>
<evidence type="ECO:0000313" key="3">
    <source>
        <dbReference type="Proteomes" id="UP000278085"/>
    </source>
</evidence>
<dbReference type="Proteomes" id="UP000278085">
    <property type="component" value="Unassembled WGS sequence"/>
</dbReference>
<organism evidence="2 3">
    <name type="scientific">Massilia atriviolacea</name>
    <dbReference type="NCBI Taxonomy" id="2495579"/>
    <lineage>
        <taxon>Bacteria</taxon>
        <taxon>Pseudomonadati</taxon>
        <taxon>Pseudomonadota</taxon>
        <taxon>Betaproteobacteria</taxon>
        <taxon>Burkholderiales</taxon>
        <taxon>Oxalobacteraceae</taxon>
        <taxon>Telluria group</taxon>
        <taxon>Massilia</taxon>
    </lineage>
</organism>
<keyword evidence="3" id="KW-1185">Reference proteome</keyword>
<reference evidence="2 3" key="1">
    <citation type="submission" date="2018-12" db="EMBL/GenBank/DDBJ databases">
        <authorList>
            <person name="Yang E."/>
        </authorList>
    </citation>
    <scope>NUCLEOTIDE SEQUENCE [LARGE SCALE GENOMIC DNA]</scope>
    <source>
        <strain evidence="2 3">SOD</strain>
    </source>
</reference>
<gene>
    <name evidence="2" type="ORF">EJB06_10985</name>
</gene>
<evidence type="ECO:0000256" key="1">
    <source>
        <dbReference type="SAM" id="MobiDB-lite"/>
    </source>
</evidence>
<dbReference type="AlphaFoldDB" id="A0A430HMX7"/>
<sequence>MASKQSFDEATSALDQSTAEQFAHTVNAMRGKVTMLFITRGLPKGLQLDAVYRLGPHGAQRVALAPVPASLGNPGRPHAESPATAA</sequence>
<protein>
    <submittedName>
        <fullName evidence="2">Uncharacterized protein</fullName>
    </submittedName>
</protein>
<name>A0A430HMX7_9BURK</name>
<dbReference type="RefSeq" id="WP_126074066.1">
    <property type="nucleotide sequence ID" value="NZ_CP051166.1"/>
</dbReference>
<evidence type="ECO:0000313" key="2">
    <source>
        <dbReference type="EMBL" id="RSZ58860.1"/>
    </source>
</evidence>
<dbReference type="EMBL" id="RXLQ01000005">
    <property type="protein sequence ID" value="RSZ58860.1"/>
    <property type="molecule type" value="Genomic_DNA"/>
</dbReference>
<proteinExistence type="predicted"/>
<comment type="caution">
    <text evidence="2">The sequence shown here is derived from an EMBL/GenBank/DDBJ whole genome shotgun (WGS) entry which is preliminary data.</text>
</comment>